<protein>
    <submittedName>
        <fullName evidence="3">Nucleotidyltransferase</fullName>
    </submittedName>
</protein>
<evidence type="ECO:0000259" key="2">
    <source>
        <dbReference type="Pfam" id="PF12804"/>
    </source>
</evidence>
<organism evidence="3 4">
    <name type="scientific">Methanolobus halotolerans</name>
    <dbReference type="NCBI Taxonomy" id="2052935"/>
    <lineage>
        <taxon>Archaea</taxon>
        <taxon>Methanobacteriati</taxon>
        <taxon>Methanobacteriota</taxon>
        <taxon>Stenosarchaea group</taxon>
        <taxon>Methanomicrobia</taxon>
        <taxon>Methanosarcinales</taxon>
        <taxon>Methanosarcinaceae</taxon>
        <taxon>Methanolobus</taxon>
    </lineage>
</organism>
<sequence length="215" mass="23436">MDAIIMAGGFGSRLGMGEKPVVELLGKPLISYVIDALGSTENIGKIYVAVSPATPITASIVQNRYKDRVKIIDTMGGNYVADMVYAVKSAKISEPVMVLMSDIPLLSVKLIEHIIKEYQNCETPAMSVFSPIYVCKGLGIRPDTVFNWNGKLIVPAGINILDGKDVEQEQAYVSLVMEDIELALNINTVDDLQKCKEILSEKKEQMLAEKNASPG</sequence>
<dbReference type="EMBL" id="PGGK01000006">
    <property type="protein sequence ID" value="TGC09133.1"/>
    <property type="molecule type" value="Genomic_DNA"/>
</dbReference>
<keyword evidence="4" id="KW-1185">Reference proteome</keyword>
<dbReference type="AlphaFoldDB" id="A0A4E0PV90"/>
<reference evidence="3 4" key="1">
    <citation type="submission" date="2017-11" db="EMBL/GenBank/DDBJ databases">
        <title>Isolation and Characterization of Methanogenic Archaea from Saline Meromictic Lake at Siberia.</title>
        <authorList>
            <person name="Shen Y."/>
            <person name="Huang H.-H."/>
            <person name="Lai M.-C."/>
            <person name="Chen S.-C."/>
        </authorList>
    </citation>
    <scope>NUCLEOTIDE SEQUENCE [LARGE SCALE GENOMIC DNA]</scope>
    <source>
        <strain evidence="3 4">SY-01</strain>
    </source>
</reference>
<dbReference type="GO" id="GO:0016779">
    <property type="term" value="F:nucleotidyltransferase activity"/>
    <property type="evidence" value="ECO:0007669"/>
    <property type="project" value="TreeGrafter"/>
</dbReference>
<dbReference type="PANTHER" id="PTHR19136">
    <property type="entry name" value="MOLYBDENUM COFACTOR GUANYLYLTRANSFERASE"/>
    <property type="match status" value="1"/>
</dbReference>
<dbReference type="Gene3D" id="3.90.550.10">
    <property type="entry name" value="Spore Coat Polysaccharide Biosynthesis Protein SpsA, Chain A"/>
    <property type="match status" value="1"/>
</dbReference>
<keyword evidence="1 3" id="KW-0808">Transferase</keyword>
<gene>
    <name evidence="3" type="ORF">CUN85_07110</name>
</gene>
<feature type="domain" description="MobA-like NTP transferase" evidence="2">
    <location>
        <begin position="3"/>
        <end position="123"/>
    </location>
</feature>
<name>A0A4E0PV90_9EURY</name>
<evidence type="ECO:0000313" key="4">
    <source>
        <dbReference type="Proteomes" id="UP000297295"/>
    </source>
</evidence>
<accession>A0A4E0PV90</accession>
<dbReference type="RefSeq" id="WP_135389628.1">
    <property type="nucleotide sequence ID" value="NZ_PGGK01000006.1"/>
</dbReference>
<proteinExistence type="predicted"/>
<comment type="caution">
    <text evidence="3">The sequence shown here is derived from an EMBL/GenBank/DDBJ whole genome shotgun (WGS) entry which is preliminary data.</text>
</comment>
<evidence type="ECO:0000313" key="3">
    <source>
        <dbReference type="EMBL" id="TGC09133.1"/>
    </source>
</evidence>
<dbReference type="Pfam" id="PF12804">
    <property type="entry name" value="NTP_transf_3"/>
    <property type="match status" value="1"/>
</dbReference>
<dbReference type="SUPFAM" id="SSF53448">
    <property type="entry name" value="Nucleotide-diphospho-sugar transferases"/>
    <property type="match status" value="1"/>
</dbReference>
<dbReference type="Proteomes" id="UP000297295">
    <property type="component" value="Unassembled WGS sequence"/>
</dbReference>
<evidence type="ECO:0000256" key="1">
    <source>
        <dbReference type="ARBA" id="ARBA00022679"/>
    </source>
</evidence>
<dbReference type="PANTHER" id="PTHR19136:SF86">
    <property type="entry name" value="ADENOSYLCOBINAMIDE-PHOSPHATE GUANYLYLTRANSFERASE"/>
    <property type="match status" value="1"/>
</dbReference>
<dbReference type="InterPro" id="IPR029044">
    <property type="entry name" value="Nucleotide-diphossugar_trans"/>
</dbReference>
<dbReference type="InterPro" id="IPR025877">
    <property type="entry name" value="MobA-like_NTP_Trfase"/>
</dbReference>
<dbReference type="OrthoDB" id="9782at2157"/>